<dbReference type="PROSITE" id="PS50235">
    <property type="entry name" value="USP_3"/>
    <property type="match status" value="1"/>
</dbReference>
<dbReference type="SUPFAM" id="SSF54001">
    <property type="entry name" value="Cysteine proteinases"/>
    <property type="match status" value="1"/>
</dbReference>
<sequence length="230" mass="26168">MLSSTDVEPLKSVLDSVYPSESQQLKEPEKNQRVFESSSPFCRKHQEPACGSLHATQESANFETELDSSIVSEACSEATFNTEVSNYLSVDLHRGTKEHPLSIQKSLDLFFTLEQIEHNCGKCQNKNSVLRYTLRRLPRVLILHLKRYHFTANRLLVKSQQPVEISKYLDISSHCNENTKPPFPLASQASHETYDVPNVSEEMMPDILSQSIPAKRVASDFINFTVPQIW</sequence>
<organism evidence="5 6">
    <name type="scientific">Microtus ochrogaster</name>
    <name type="common">Prairie vole</name>
    <dbReference type="NCBI Taxonomy" id="79684"/>
    <lineage>
        <taxon>Eukaryota</taxon>
        <taxon>Metazoa</taxon>
        <taxon>Chordata</taxon>
        <taxon>Craniata</taxon>
        <taxon>Vertebrata</taxon>
        <taxon>Euteleostomi</taxon>
        <taxon>Mammalia</taxon>
        <taxon>Eutheria</taxon>
        <taxon>Euarchontoglires</taxon>
        <taxon>Glires</taxon>
        <taxon>Rodentia</taxon>
        <taxon>Myomorpha</taxon>
        <taxon>Muroidea</taxon>
        <taxon>Cricetidae</taxon>
        <taxon>Arvicolinae</taxon>
        <taxon>Microtus</taxon>
    </lineage>
</organism>
<dbReference type="PANTHER" id="PTHR24006">
    <property type="entry name" value="UBIQUITIN CARBOXYL-TERMINAL HYDROLASE"/>
    <property type="match status" value="1"/>
</dbReference>
<dbReference type="Gene3D" id="3.90.70.10">
    <property type="entry name" value="Cysteine proteinases"/>
    <property type="match status" value="1"/>
</dbReference>
<dbReference type="EMBL" id="JAATJU010023038">
    <property type="protein sequence ID" value="KAH0508970.1"/>
    <property type="molecule type" value="Genomic_DNA"/>
</dbReference>
<evidence type="ECO:0000256" key="2">
    <source>
        <dbReference type="ARBA" id="ARBA00022801"/>
    </source>
</evidence>
<comment type="caution">
    <text evidence="5">The sequence shown here is derived from an EMBL/GenBank/DDBJ whole genome shotgun (WGS) entry which is preliminary data.</text>
</comment>
<evidence type="ECO:0000259" key="4">
    <source>
        <dbReference type="PROSITE" id="PS50235"/>
    </source>
</evidence>
<evidence type="ECO:0000256" key="1">
    <source>
        <dbReference type="ARBA" id="ARBA00022786"/>
    </source>
</evidence>
<dbReference type="GO" id="GO:0004843">
    <property type="term" value="F:cysteine-type deubiquitinase activity"/>
    <property type="evidence" value="ECO:0007669"/>
    <property type="project" value="InterPro"/>
</dbReference>
<reference evidence="5" key="1">
    <citation type="submission" date="2020-03" db="EMBL/GenBank/DDBJ databases">
        <title>Studies in the Genomics of Life Span.</title>
        <authorList>
            <person name="Glass D."/>
        </authorList>
    </citation>
    <scope>NUCLEOTIDE SEQUENCE</scope>
    <source>
        <strain evidence="5">LTLLF</strain>
        <tissue evidence="5">Muscle</tissue>
    </source>
</reference>
<dbReference type="GO" id="GO:0005634">
    <property type="term" value="C:nucleus"/>
    <property type="evidence" value="ECO:0007669"/>
    <property type="project" value="TreeGrafter"/>
</dbReference>
<dbReference type="PANTHER" id="PTHR24006:SF711">
    <property type="entry name" value="UBIQUITIN CARBOXYL-TERMINAL HYDROLASE 29"/>
    <property type="match status" value="1"/>
</dbReference>
<name>A0A8J6GDS9_MICOH</name>
<dbReference type="AlphaFoldDB" id="A0A8J6GDS9"/>
<keyword evidence="1" id="KW-0833">Ubl conjugation pathway</keyword>
<dbReference type="Proteomes" id="UP000710432">
    <property type="component" value="Unassembled WGS sequence"/>
</dbReference>
<dbReference type="GO" id="GO:0000082">
    <property type="term" value="P:G1/S transition of mitotic cell cycle"/>
    <property type="evidence" value="ECO:0007669"/>
    <property type="project" value="TreeGrafter"/>
</dbReference>
<dbReference type="CDD" id="cd02257">
    <property type="entry name" value="Peptidase_C19"/>
    <property type="match status" value="1"/>
</dbReference>
<evidence type="ECO:0000313" key="6">
    <source>
        <dbReference type="Proteomes" id="UP000710432"/>
    </source>
</evidence>
<dbReference type="InterPro" id="IPR050164">
    <property type="entry name" value="Peptidase_C19"/>
</dbReference>
<feature type="region of interest" description="Disordered" evidence="3">
    <location>
        <begin position="1"/>
        <end position="31"/>
    </location>
</feature>
<evidence type="ECO:0000256" key="3">
    <source>
        <dbReference type="SAM" id="MobiDB-lite"/>
    </source>
</evidence>
<accession>A0A8J6GDS9</accession>
<dbReference type="Pfam" id="PF00443">
    <property type="entry name" value="UCH"/>
    <property type="match status" value="1"/>
</dbReference>
<dbReference type="InterPro" id="IPR038765">
    <property type="entry name" value="Papain-like_cys_pep_sf"/>
</dbReference>
<protein>
    <submittedName>
        <fullName evidence="5">Ubiquitin carboxyl-terminal hydrolase 29</fullName>
    </submittedName>
</protein>
<feature type="domain" description="USP" evidence="4">
    <location>
        <begin position="1"/>
        <end position="230"/>
    </location>
</feature>
<dbReference type="InterPro" id="IPR001394">
    <property type="entry name" value="Peptidase_C19_UCH"/>
</dbReference>
<dbReference type="GO" id="GO:0005829">
    <property type="term" value="C:cytosol"/>
    <property type="evidence" value="ECO:0007669"/>
    <property type="project" value="TreeGrafter"/>
</dbReference>
<proteinExistence type="predicted"/>
<gene>
    <name evidence="5" type="ORF">LTLLF_161325</name>
</gene>
<dbReference type="GO" id="GO:0016579">
    <property type="term" value="P:protein deubiquitination"/>
    <property type="evidence" value="ECO:0007669"/>
    <property type="project" value="InterPro"/>
</dbReference>
<keyword evidence="2 5" id="KW-0378">Hydrolase</keyword>
<dbReference type="InterPro" id="IPR028889">
    <property type="entry name" value="USP"/>
</dbReference>
<evidence type="ECO:0000313" key="5">
    <source>
        <dbReference type="EMBL" id="KAH0508970.1"/>
    </source>
</evidence>